<reference evidence="7" key="1">
    <citation type="submission" date="2022-01" db="EMBL/GenBank/DDBJ databases">
        <authorList>
            <person name="King R."/>
        </authorList>
    </citation>
    <scope>NUCLEOTIDE SEQUENCE</scope>
</reference>
<dbReference type="GO" id="GO:0004568">
    <property type="term" value="F:chitinase activity"/>
    <property type="evidence" value="ECO:0007669"/>
    <property type="project" value="TreeGrafter"/>
</dbReference>
<keyword evidence="5" id="KW-0732">Signal</keyword>
<evidence type="ECO:0000256" key="4">
    <source>
        <dbReference type="RuleBase" id="RU004453"/>
    </source>
</evidence>
<keyword evidence="1 3" id="KW-0378">Hydrolase</keyword>
<dbReference type="PROSITE" id="PS51910">
    <property type="entry name" value="GH18_2"/>
    <property type="match status" value="1"/>
</dbReference>
<comment type="similarity">
    <text evidence="4">Belongs to the glycosyl hydrolase 18 family.</text>
</comment>
<dbReference type="EMBL" id="OU900102">
    <property type="protein sequence ID" value="CAG9864903.1"/>
    <property type="molecule type" value="Genomic_DNA"/>
</dbReference>
<gene>
    <name evidence="7" type="ORF">PHYEVI_LOCUS11150</name>
</gene>
<dbReference type="InterPro" id="IPR017853">
    <property type="entry name" value="GH"/>
</dbReference>
<dbReference type="AlphaFoldDB" id="A0A9N9TXR1"/>
<dbReference type="GO" id="GO:0005975">
    <property type="term" value="P:carbohydrate metabolic process"/>
    <property type="evidence" value="ECO:0007669"/>
    <property type="project" value="InterPro"/>
</dbReference>
<dbReference type="InterPro" id="IPR029070">
    <property type="entry name" value="Chitinase_insertion_sf"/>
</dbReference>
<dbReference type="PROSITE" id="PS01095">
    <property type="entry name" value="GH18_1"/>
    <property type="match status" value="1"/>
</dbReference>
<dbReference type="InterPro" id="IPR050314">
    <property type="entry name" value="Glycosyl_Hydrlase_18"/>
</dbReference>
<feature type="domain" description="GH18" evidence="6">
    <location>
        <begin position="24"/>
        <end position="374"/>
    </location>
</feature>
<protein>
    <recommendedName>
        <fullName evidence="6">GH18 domain-containing protein</fullName>
    </recommendedName>
</protein>
<dbReference type="InterPro" id="IPR001223">
    <property type="entry name" value="Glyco_hydro18_cat"/>
</dbReference>
<evidence type="ECO:0000256" key="3">
    <source>
        <dbReference type="RuleBase" id="RU000489"/>
    </source>
</evidence>
<dbReference type="Gene3D" id="3.10.50.10">
    <property type="match status" value="1"/>
</dbReference>
<evidence type="ECO:0000259" key="6">
    <source>
        <dbReference type="PROSITE" id="PS51910"/>
    </source>
</evidence>
<feature type="chain" id="PRO_5040366326" description="GH18 domain-containing protein" evidence="5">
    <location>
        <begin position="19"/>
        <end position="375"/>
    </location>
</feature>
<evidence type="ECO:0000313" key="8">
    <source>
        <dbReference type="Proteomes" id="UP001153712"/>
    </source>
</evidence>
<evidence type="ECO:0000313" key="7">
    <source>
        <dbReference type="EMBL" id="CAG9864903.1"/>
    </source>
</evidence>
<evidence type="ECO:0000256" key="1">
    <source>
        <dbReference type="ARBA" id="ARBA00022801"/>
    </source>
</evidence>
<proteinExistence type="inferred from homology"/>
<dbReference type="OrthoDB" id="73875at2759"/>
<dbReference type="GO" id="GO:0008061">
    <property type="term" value="F:chitin binding"/>
    <property type="evidence" value="ECO:0007669"/>
    <property type="project" value="InterPro"/>
</dbReference>
<sequence length="375" mass="41766">MKLILLFIFSCGLTLVYSNCERDREIICYWGSWSIYRREIGFFNVSNINTDICTTIVYAFAGLDLNLDLASIDSNADITRGGFAEFVKLKQKEPCLKTMVAVGGWNEGTRKFSVASSTTESRKNLAQSILKFLVYYGFDGIDIDWEYPTSEGGLPEDGSNFVELLNEIKTAISPWGLKLSIAVSFDNSLIGTGYNIIGINKSVDFVNLMAYDYISSNSNYTGLSAPLSKINETVTKWLNGGLSSKKLALGIPAYCKNFVLKDPQKNGIGAEVKAIGLPGDFTQQEGLLAYYEVLQIESIRKTAVNMVDGTIYGYHDDEWMTYDNEETVSGKVKYAISQNLGGIMFWSLELDDFNGEFGDPYPLLNAVHKEFKDFV</sequence>
<evidence type="ECO:0000256" key="2">
    <source>
        <dbReference type="ARBA" id="ARBA00023295"/>
    </source>
</evidence>
<keyword evidence="8" id="KW-1185">Reference proteome</keyword>
<dbReference type="SUPFAM" id="SSF54556">
    <property type="entry name" value="Chitinase insertion domain"/>
    <property type="match status" value="1"/>
</dbReference>
<dbReference type="Gene3D" id="3.20.20.80">
    <property type="entry name" value="Glycosidases"/>
    <property type="match status" value="1"/>
</dbReference>
<dbReference type="Proteomes" id="UP001153712">
    <property type="component" value="Chromosome 9"/>
</dbReference>
<dbReference type="SUPFAM" id="SSF51445">
    <property type="entry name" value="(Trans)glycosidases"/>
    <property type="match status" value="1"/>
</dbReference>
<organism evidence="7 8">
    <name type="scientific">Phyllotreta striolata</name>
    <name type="common">Striped flea beetle</name>
    <name type="synonym">Crioceris striolata</name>
    <dbReference type="NCBI Taxonomy" id="444603"/>
    <lineage>
        <taxon>Eukaryota</taxon>
        <taxon>Metazoa</taxon>
        <taxon>Ecdysozoa</taxon>
        <taxon>Arthropoda</taxon>
        <taxon>Hexapoda</taxon>
        <taxon>Insecta</taxon>
        <taxon>Pterygota</taxon>
        <taxon>Neoptera</taxon>
        <taxon>Endopterygota</taxon>
        <taxon>Coleoptera</taxon>
        <taxon>Polyphaga</taxon>
        <taxon>Cucujiformia</taxon>
        <taxon>Chrysomeloidea</taxon>
        <taxon>Chrysomelidae</taxon>
        <taxon>Galerucinae</taxon>
        <taxon>Alticini</taxon>
        <taxon>Phyllotreta</taxon>
    </lineage>
</organism>
<dbReference type="GO" id="GO:0006032">
    <property type="term" value="P:chitin catabolic process"/>
    <property type="evidence" value="ECO:0007669"/>
    <property type="project" value="TreeGrafter"/>
</dbReference>
<dbReference type="GO" id="GO:0005576">
    <property type="term" value="C:extracellular region"/>
    <property type="evidence" value="ECO:0007669"/>
    <property type="project" value="TreeGrafter"/>
</dbReference>
<dbReference type="Pfam" id="PF00704">
    <property type="entry name" value="Glyco_hydro_18"/>
    <property type="match status" value="1"/>
</dbReference>
<dbReference type="SMART" id="SM00636">
    <property type="entry name" value="Glyco_18"/>
    <property type="match status" value="1"/>
</dbReference>
<dbReference type="InterPro" id="IPR001579">
    <property type="entry name" value="Glyco_hydro_18_chit_AS"/>
</dbReference>
<name>A0A9N9TXR1_PHYSR</name>
<evidence type="ECO:0000256" key="5">
    <source>
        <dbReference type="SAM" id="SignalP"/>
    </source>
</evidence>
<dbReference type="PANTHER" id="PTHR11177:SF360">
    <property type="entry name" value="CHITINASE 4-RELATED"/>
    <property type="match status" value="1"/>
</dbReference>
<feature type="signal peptide" evidence="5">
    <location>
        <begin position="1"/>
        <end position="18"/>
    </location>
</feature>
<keyword evidence="2 3" id="KW-0326">Glycosidase</keyword>
<dbReference type="InterPro" id="IPR011583">
    <property type="entry name" value="Chitinase_II/V-like_cat"/>
</dbReference>
<dbReference type="PANTHER" id="PTHR11177">
    <property type="entry name" value="CHITINASE"/>
    <property type="match status" value="1"/>
</dbReference>
<accession>A0A9N9TXR1</accession>